<dbReference type="AlphaFoldDB" id="A0A538UA39"/>
<keyword evidence="6" id="KW-0131">Cell cycle</keyword>
<dbReference type="Gene3D" id="6.10.250.790">
    <property type="match status" value="1"/>
</dbReference>
<evidence type="ECO:0000256" key="9">
    <source>
        <dbReference type="ARBA" id="ARBA00033158"/>
    </source>
</evidence>
<keyword evidence="5" id="KW-0717">Septation</keyword>
<protein>
    <recommendedName>
        <fullName evidence="2">Cell division protein ZapA</fullName>
    </recommendedName>
    <alternativeName>
        <fullName evidence="9">Z ring-associated protein ZapA</fullName>
    </alternativeName>
</protein>
<comment type="function">
    <text evidence="7">Activator of cell division through the inhibition of FtsZ GTPase activity, therefore promoting FtsZ assembly into bundles of protofilaments necessary for the formation of the division Z ring. It is recruited early at mid-cell but it is not essential for cell division.</text>
</comment>
<evidence type="ECO:0000256" key="1">
    <source>
        <dbReference type="ARBA" id="ARBA00004496"/>
    </source>
</evidence>
<dbReference type="GO" id="GO:0005829">
    <property type="term" value="C:cytosol"/>
    <property type="evidence" value="ECO:0007669"/>
    <property type="project" value="TreeGrafter"/>
</dbReference>
<dbReference type="GO" id="GO:0032153">
    <property type="term" value="C:cell division site"/>
    <property type="evidence" value="ECO:0007669"/>
    <property type="project" value="TreeGrafter"/>
</dbReference>
<dbReference type="EMBL" id="VBPB01000093">
    <property type="protein sequence ID" value="TMQ72765.1"/>
    <property type="molecule type" value="Genomic_DNA"/>
</dbReference>
<evidence type="ECO:0000256" key="5">
    <source>
        <dbReference type="ARBA" id="ARBA00023210"/>
    </source>
</evidence>
<evidence type="ECO:0000256" key="10">
    <source>
        <dbReference type="SAM" id="MobiDB-lite"/>
    </source>
</evidence>
<dbReference type="SUPFAM" id="SSF102829">
    <property type="entry name" value="Cell division protein ZapA-like"/>
    <property type="match status" value="1"/>
</dbReference>
<reference evidence="11 12" key="1">
    <citation type="journal article" date="2019" name="Nat. Microbiol.">
        <title>Mediterranean grassland soil C-N compound turnover is dependent on rainfall and depth, and is mediated by genomically divergent microorganisms.</title>
        <authorList>
            <person name="Diamond S."/>
            <person name="Andeer P.F."/>
            <person name="Li Z."/>
            <person name="Crits-Christoph A."/>
            <person name="Burstein D."/>
            <person name="Anantharaman K."/>
            <person name="Lane K.R."/>
            <person name="Thomas B.C."/>
            <person name="Pan C."/>
            <person name="Northen T.R."/>
            <person name="Banfield J.F."/>
        </authorList>
    </citation>
    <scope>NUCLEOTIDE SEQUENCE [LARGE SCALE GENOMIC DNA]</scope>
    <source>
        <strain evidence="11">WS_11</strain>
    </source>
</reference>
<organism evidence="11 12">
    <name type="scientific">Eiseniibacteriota bacterium</name>
    <dbReference type="NCBI Taxonomy" id="2212470"/>
    <lineage>
        <taxon>Bacteria</taxon>
        <taxon>Candidatus Eiseniibacteriota</taxon>
    </lineage>
</organism>
<evidence type="ECO:0000256" key="4">
    <source>
        <dbReference type="ARBA" id="ARBA00022618"/>
    </source>
</evidence>
<dbReference type="InterPro" id="IPR053712">
    <property type="entry name" value="Bac_CellDiv_Activator"/>
</dbReference>
<evidence type="ECO:0000313" key="12">
    <source>
        <dbReference type="Proteomes" id="UP000319771"/>
    </source>
</evidence>
<keyword evidence="4 11" id="KW-0132">Cell division</keyword>
<name>A0A538UA39_UNCEI</name>
<dbReference type="GO" id="GO:0000917">
    <property type="term" value="P:division septum assembly"/>
    <property type="evidence" value="ECO:0007669"/>
    <property type="project" value="UniProtKB-KW"/>
</dbReference>
<dbReference type="GO" id="GO:0030428">
    <property type="term" value="C:cell septum"/>
    <property type="evidence" value="ECO:0007669"/>
    <property type="project" value="TreeGrafter"/>
</dbReference>
<evidence type="ECO:0000313" key="11">
    <source>
        <dbReference type="EMBL" id="TMQ72765.1"/>
    </source>
</evidence>
<comment type="caution">
    <text evidence="11">The sequence shown here is derived from an EMBL/GenBank/DDBJ whole genome shotgun (WGS) entry which is preliminary data.</text>
</comment>
<dbReference type="InterPro" id="IPR036192">
    <property type="entry name" value="Cell_div_ZapA-like_sf"/>
</dbReference>
<evidence type="ECO:0000256" key="8">
    <source>
        <dbReference type="ARBA" id="ARBA00026068"/>
    </source>
</evidence>
<evidence type="ECO:0000256" key="3">
    <source>
        <dbReference type="ARBA" id="ARBA00022490"/>
    </source>
</evidence>
<dbReference type="PANTHER" id="PTHR34981">
    <property type="entry name" value="CELL DIVISION PROTEIN ZAPA"/>
    <property type="match status" value="1"/>
</dbReference>
<accession>A0A538UA39</accession>
<comment type="subunit">
    <text evidence="8">Homodimer. Interacts with FtsZ.</text>
</comment>
<dbReference type="GO" id="GO:0000921">
    <property type="term" value="P:septin ring assembly"/>
    <property type="evidence" value="ECO:0007669"/>
    <property type="project" value="TreeGrafter"/>
</dbReference>
<dbReference type="GO" id="GO:0043093">
    <property type="term" value="P:FtsZ-dependent cytokinesis"/>
    <property type="evidence" value="ECO:0007669"/>
    <property type="project" value="TreeGrafter"/>
</dbReference>
<proteinExistence type="predicted"/>
<dbReference type="InterPro" id="IPR007838">
    <property type="entry name" value="Cell_div_ZapA-like"/>
</dbReference>
<evidence type="ECO:0000256" key="6">
    <source>
        <dbReference type="ARBA" id="ARBA00023306"/>
    </source>
</evidence>
<feature type="region of interest" description="Disordered" evidence="10">
    <location>
        <begin position="1"/>
        <end position="52"/>
    </location>
</feature>
<dbReference type="PANTHER" id="PTHR34981:SF1">
    <property type="entry name" value="CELL DIVISION PROTEIN ZAPA"/>
    <property type="match status" value="1"/>
</dbReference>
<dbReference type="Proteomes" id="UP000319771">
    <property type="component" value="Unassembled WGS sequence"/>
</dbReference>
<dbReference type="Pfam" id="PF05164">
    <property type="entry name" value="ZapA"/>
    <property type="match status" value="1"/>
</dbReference>
<evidence type="ECO:0000256" key="2">
    <source>
        <dbReference type="ARBA" id="ARBA00015195"/>
    </source>
</evidence>
<sequence>MTRAGGSWIPRTARSPGTVPPSGGSARERRSARLRAAGARRNHDAGSLRRGGSVMDTKNVVQVQIFGHSYTIRGEADQEYILGVAAYVDRKMREITEKLPVASLSKVAILASLNIADELFKERAQRDAQQQALGTRAARLNAVLGELLEERAPR</sequence>
<evidence type="ECO:0000256" key="7">
    <source>
        <dbReference type="ARBA" id="ARBA00024910"/>
    </source>
</evidence>
<comment type="subcellular location">
    <subcellularLocation>
        <location evidence="1">Cytoplasm</location>
    </subcellularLocation>
</comment>
<keyword evidence="3" id="KW-0963">Cytoplasm</keyword>
<gene>
    <name evidence="11" type="ORF">E6K81_06520</name>
</gene>